<dbReference type="EMBL" id="ABWE02002619">
    <property type="status" value="NOT_ANNOTATED_CDS"/>
    <property type="molecule type" value="Genomic_DNA"/>
</dbReference>
<dbReference type="Proteomes" id="UP000011713">
    <property type="component" value="Unassembled WGS sequence"/>
</dbReference>
<reference evidence="1" key="2">
    <citation type="submission" date="2015-06" db="UniProtKB">
        <authorList>
            <consortium name="EnsemblProtists"/>
        </authorList>
    </citation>
    <scope>IDENTIFICATION</scope>
    <source>
        <strain evidence="1">Emoy2</strain>
    </source>
</reference>
<organism evidence="1 2">
    <name type="scientific">Hyaloperonospora arabidopsidis (strain Emoy2)</name>
    <name type="common">Downy mildew agent</name>
    <name type="synonym">Peronospora arabidopsidis</name>
    <dbReference type="NCBI Taxonomy" id="559515"/>
    <lineage>
        <taxon>Eukaryota</taxon>
        <taxon>Sar</taxon>
        <taxon>Stramenopiles</taxon>
        <taxon>Oomycota</taxon>
        <taxon>Peronosporomycetes</taxon>
        <taxon>Peronosporales</taxon>
        <taxon>Peronosporaceae</taxon>
        <taxon>Hyaloperonospora</taxon>
    </lineage>
</organism>
<sequence length="117" mass="13199">MRQLLSSHLLRSNGRFGTYIALPKKTMKRVNQMESRWYSNRIERVILDGFVCGWCDESFMCYIHGNNANTLEALQCNMDVEGYGDECASDSDSDVARTGAAEGMEIKLNDVDVHPSI</sequence>
<evidence type="ECO:0000313" key="1">
    <source>
        <dbReference type="EnsemblProtists" id="HpaP813554"/>
    </source>
</evidence>
<dbReference type="HOGENOM" id="CLU_2089467_0_0_1"/>
<reference evidence="2" key="1">
    <citation type="journal article" date="2010" name="Science">
        <title>Signatures of adaptation to obligate biotrophy in the Hyaloperonospora arabidopsidis genome.</title>
        <authorList>
            <person name="Baxter L."/>
            <person name="Tripathy S."/>
            <person name="Ishaque N."/>
            <person name="Boot N."/>
            <person name="Cabral A."/>
            <person name="Kemen E."/>
            <person name="Thines M."/>
            <person name="Ah-Fong A."/>
            <person name="Anderson R."/>
            <person name="Badejoko W."/>
            <person name="Bittner-Eddy P."/>
            <person name="Boore J.L."/>
            <person name="Chibucos M.C."/>
            <person name="Coates M."/>
            <person name="Dehal P."/>
            <person name="Delehaunty K."/>
            <person name="Dong S."/>
            <person name="Downton P."/>
            <person name="Dumas B."/>
            <person name="Fabro G."/>
            <person name="Fronick C."/>
            <person name="Fuerstenberg S.I."/>
            <person name="Fulton L."/>
            <person name="Gaulin E."/>
            <person name="Govers F."/>
            <person name="Hughes L."/>
            <person name="Humphray S."/>
            <person name="Jiang R.H."/>
            <person name="Judelson H."/>
            <person name="Kamoun S."/>
            <person name="Kyung K."/>
            <person name="Meijer H."/>
            <person name="Minx P."/>
            <person name="Morris P."/>
            <person name="Nelson J."/>
            <person name="Phuntumart V."/>
            <person name="Qutob D."/>
            <person name="Rehmany A."/>
            <person name="Rougon-Cardoso A."/>
            <person name="Ryden P."/>
            <person name="Torto-Alalibo T."/>
            <person name="Studholme D."/>
            <person name="Wang Y."/>
            <person name="Win J."/>
            <person name="Wood J."/>
            <person name="Clifton S.W."/>
            <person name="Rogers J."/>
            <person name="Van den Ackerveken G."/>
            <person name="Jones J.D."/>
            <person name="McDowell J.M."/>
            <person name="Beynon J."/>
            <person name="Tyler B.M."/>
        </authorList>
    </citation>
    <scope>NUCLEOTIDE SEQUENCE [LARGE SCALE GENOMIC DNA]</scope>
    <source>
        <strain evidence="2">Emoy2</strain>
    </source>
</reference>
<protein>
    <submittedName>
        <fullName evidence="1">Uncharacterized protein</fullName>
    </submittedName>
</protein>
<dbReference type="AlphaFoldDB" id="M4C387"/>
<keyword evidence="2" id="KW-1185">Reference proteome</keyword>
<dbReference type="InParanoid" id="M4C387"/>
<accession>M4C387</accession>
<dbReference type="EnsemblProtists" id="HpaT813554">
    <property type="protein sequence ID" value="HpaP813554"/>
    <property type="gene ID" value="HpaG813554"/>
</dbReference>
<dbReference type="VEuPathDB" id="FungiDB:HpaG813554"/>
<name>M4C387_HYAAE</name>
<proteinExistence type="predicted"/>
<evidence type="ECO:0000313" key="2">
    <source>
        <dbReference type="Proteomes" id="UP000011713"/>
    </source>
</evidence>